<dbReference type="AlphaFoldDB" id="A0A139AYZ1"/>
<feature type="domain" description="MYND-type" evidence="5">
    <location>
        <begin position="74"/>
        <end position="132"/>
    </location>
</feature>
<sequence>MRVIKMMSYAVNNADTDSLTTLSSMAKAHKKFFKLASTKPLIHEERYNEWFPVAFMLTARKSPLTKSYMKAMKAHQCGSFTCTVGCELRPLPDDVGTVVKPPALFACSKCKRLKYYSAQCQKDDWKHHKHFCSVETMPKSENVVFDKNWTSEACRMLGSKMANTGIDLDGFERRMQTFLASANSS</sequence>
<dbReference type="PROSITE" id="PS50865">
    <property type="entry name" value="ZF_MYND_2"/>
    <property type="match status" value="1"/>
</dbReference>
<evidence type="ECO:0000256" key="2">
    <source>
        <dbReference type="ARBA" id="ARBA00022771"/>
    </source>
</evidence>
<keyword evidence="7" id="KW-1185">Reference proteome</keyword>
<keyword evidence="3" id="KW-0862">Zinc</keyword>
<keyword evidence="1" id="KW-0479">Metal-binding</keyword>
<keyword evidence="2 4" id="KW-0863">Zinc-finger</keyword>
<evidence type="ECO:0000313" key="6">
    <source>
        <dbReference type="EMBL" id="KXS21924.1"/>
    </source>
</evidence>
<reference evidence="6 7" key="1">
    <citation type="journal article" date="2015" name="Genome Biol. Evol.">
        <title>Phylogenomic analyses indicate that early fungi evolved digesting cell walls of algal ancestors of land plants.</title>
        <authorList>
            <person name="Chang Y."/>
            <person name="Wang S."/>
            <person name="Sekimoto S."/>
            <person name="Aerts A.L."/>
            <person name="Choi C."/>
            <person name="Clum A."/>
            <person name="LaButti K.M."/>
            <person name="Lindquist E.A."/>
            <person name="Yee Ngan C."/>
            <person name="Ohm R.A."/>
            <person name="Salamov A.A."/>
            <person name="Grigoriev I.V."/>
            <person name="Spatafora J.W."/>
            <person name="Berbee M.L."/>
        </authorList>
    </citation>
    <scope>NUCLEOTIDE SEQUENCE [LARGE SCALE GENOMIC DNA]</scope>
    <source>
        <strain evidence="6 7">JEL478</strain>
    </source>
</reference>
<name>A0A139AYZ1_GONPJ</name>
<dbReference type="Proteomes" id="UP000070544">
    <property type="component" value="Unassembled WGS sequence"/>
</dbReference>
<dbReference type="InterPro" id="IPR002893">
    <property type="entry name" value="Znf_MYND"/>
</dbReference>
<evidence type="ECO:0000256" key="4">
    <source>
        <dbReference type="PROSITE-ProRule" id="PRU00134"/>
    </source>
</evidence>
<dbReference type="SUPFAM" id="SSF144232">
    <property type="entry name" value="HIT/MYND zinc finger-like"/>
    <property type="match status" value="1"/>
</dbReference>
<accession>A0A139AYZ1</accession>
<protein>
    <recommendedName>
        <fullName evidence="5">MYND-type domain-containing protein</fullName>
    </recommendedName>
</protein>
<organism evidence="6 7">
    <name type="scientific">Gonapodya prolifera (strain JEL478)</name>
    <name type="common">Monoblepharis prolifera</name>
    <dbReference type="NCBI Taxonomy" id="1344416"/>
    <lineage>
        <taxon>Eukaryota</taxon>
        <taxon>Fungi</taxon>
        <taxon>Fungi incertae sedis</taxon>
        <taxon>Chytridiomycota</taxon>
        <taxon>Chytridiomycota incertae sedis</taxon>
        <taxon>Monoblepharidomycetes</taxon>
        <taxon>Monoblepharidales</taxon>
        <taxon>Gonapodyaceae</taxon>
        <taxon>Gonapodya</taxon>
    </lineage>
</organism>
<dbReference type="Gene3D" id="6.10.140.2220">
    <property type="match status" value="1"/>
</dbReference>
<dbReference type="GO" id="GO:0008270">
    <property type="term" value="F:zinc ion binding"/>
    <property type="evidence" value="ECO:0007669"/>
    <property type="project" value="UniProtKB-KW"/>
</dbReference>
<dbReference type="OrthoDB" id="265717at2759"/>
<evidence type="ECO:0000259" key="5">
    <source>
        <dbReference type="PROSITE" id="PS50865"/>
    </source>
</evidence>
<evidence type="ECO:0000313" key="7">
    <source>
        <dbReference type="Proteomes" id="UP000070544"/>
    </source>
</evidence>
<dbReference type="EMBL" id="KQ965732">
    <property type="protein sequence ID" value="KXS21924.1"/>
    <property type="molecule type" value="Genomic_DNA"/>
</dbReference>
<evidence type="ECO:0000256" key="3">
    <source>
        <dbReference type="ARBA" id="ARBA00022833"/>
    </source>
</evidence>
<gene>
    <name evidence="6" type="ORF">M427DRAFT_282105</name>
</gene>
<evidence type="ECO:0000256" key="1">
    <source>
        <dbReference type="ARBA" id="ARBA00022723"/>
    </source>
</evidence>
<dbReference type="Pfam" id="PF01753">
    <property type="entry name" value="zf-MYND"/>
    <property type="match status" value="1"/>
</dbReference>
<proteinExistence type="predicted"/>